<dbReference type="Pfam" id="PF00990">
    <property type="entry name" value="GGDEF"/>
    <property type="match status" value="1"/>
</dbReference>
<feature type="transmembrane region" description="Helical" evidence="1">
    <location>
        <begin position="61"/>
        <end position="80"/>
    </location>
</feature>
<feature type="transmembrane region" description="Helical" evidence="1">
    <location>
        <begin position="34"/>
        <end position="54"/>
    </location>
</feature>
<feature type="transmembrane region" description="Helical" evidence="1">
    <location>
        <begin position="193"/>
        <end position="213"/>
    </location>
</feature>
<accession>A0ABT6WCB5</accession>
<dbReference type="Proteomes" id="UP001241758">
    <property type="component" value="Unassembled WGS sequence"/>
</dbReference>
<evidence type="ECO:0000313" key="4">
    <source>
        <dbReference type="Proteomes" id="UP001241758"/>
    </source>
</evidence>
<keyword evidence="4" id="KW-1185">Reference proteome</keyword>
<dbReference type="InterPro" id="IPR043128">
    <property type="entry name" value="Rev_trsase/Diguanyl_cyclase"/>
</dbReference>
<dbReference type="CDD" id="cd01949">
    <property type="entry name" value="GGDEF"/>
    <property type="match status" value="1"/>
</dbReference>
<dbReference type="EC" id="2.7.7.65" evidence="3"/>
<feature type="transmembrane region" description="Helical" evidence="1">
    <location>
        <begin position="100"/>
        <end position="117"/>
    </location>
</feature>
<dbReference type="InterPro" id="IPR029787">
    <property type="entry name" value="Nucleotide_cyclase"/>
</dbReference>
<protein>
    <submittedName>
        <fullName evidence="3">GGDEF domain-containing protein</fullName>
        <ecNumber evidence="3">2.7.7.65</ecNumber>
    </submittedName>
</protein>
<keyword evidence="1" id="KW-1133">Transmembrane helix</keyword>
<dbReference type="GO" id="GO:0052621">
    <property type="term" value="F:diguanylate cyclase activity"/>
    <property type="evidence" value="ECO:0007669"/>
    <property type="project" value="UniProtKB-EC"/>
</dbReference>
<dbReference type="RefSeq" id="WP_282756785.1">
    <property type="nucleotide sequence ID" value="NZ_JASCTH010000001.1"/>
</dbReference>
<dbReference type="NCBIfam" id="TIGR00254">
    <property type="entry name" value="GGDEF"/>
    <property type="match status" value="1"/>
</dbReference>
<gene>
    <name evidence="3" type="ORF">QLQ12_02095</name>
</gene>
<feature type="domain" description="GGDEF" evidence="2">
    <location>
        <begin position="351"/>
        <end position="484"/>
    </location>
</feature>
<dbReference type="InterPro" id="IPR000160">
    <property type="entry name" value="GGDEF_dom"/>
</dbReference>
<feature type="transmembrane region" description="Helical" evidence="1">
    <location>
        <begin position="129"/>
        <end position="149"/>
    </location>
</feature>
<feature type="transmembrane region" description="Helical" evidence="1">
    <location>
        <begin position="259"/>
        <end position="279"/>
    </location>
</feature>
<dbReference type="PANTHER" id="PTHR46663:SF3">
    <property type="entry name" value="SLL0267 PROTEIN"/>
    <property type="match status" value="1"/>
</dbReference>
<evidence type="ECO:0000259" key="2">
    <source>
        <dbReference type="PROSITE" id="PS50887"/>
    </source>
</evidence>
<reference evidence="3 4" key="1">
    <citation type="submission" date="2023-05" db="EMBL/GenBank/DDBJ databases">
        <title>Actinoplanes sp. NEAU-A12 genome sequencing.</title>
        <authorList>
            <person name="Wang Z.-S."/>
        </authorList>
    </citation>
    <scope>NUCLEOTIDE SEQUENCE [LARGE SCALE GENOMIC DNA]</scope>
    <source>
        <strain evidence="3 4">NEAU-A12</strain>
    </source>
</reference>
<comment type="caution">
    <text evidence="3">The sequence shown here is derived from an EMBL/GenBank/DDBJ whole genome shotgun (WGS) entry which is preliminary data.</text>
</comment>
<organism evidence="3 4">
    <name type="scientific">Actinoplanes sandaracinus</name>
    <dbReference type="NCBI Taxonomy" id="3045177"/>
    <lineage>
        <taxon>Bacteria</taxon>
        <taxon>Bacillati</taxon>
        <taxon>Actinomycetota</taxon>
        <taxon>Actinomycetes</taxon>
        <taxon>Micromonosporales</taxon>
        <taxon>Micromonosporaceae</taxon>
        <taxon>Actinoplanes</taxon>
    </lineage>
</organism>
<evidence type="ECO:0000313" key="3">
    <source>
        <dbReference type="EMBL" id="MDI6097392.1"/>
    </source>
</evidence>
<keyword evidence="3" id="KW-0548">Nucleotidyltransferase</keyword>
<dbReference type="PROSITE" id="PS50887">
    <property type="entry name" value="GGDEF"/>
    <property type="match status" value="1"/>
</dbReference>
<proteinExistence type="predicted"/>
<name>A0ABT6WCB5_9ACTN</name>
<evidence type="ECO:0000256" key="1">
    <source>
        <dbReference type="SAM" id="Phobius"/>
    </source>
</evidence>
<feature type="transmembrane region" description="Helical" evidence="1">
    <location>
        <begin position="291"/>
        <end position="311"/>
    </location>
</feature>
<dbReference type="SUPFAM" id="SSF55073">
    <property type="entry name" value="Nucleotide cyclase"/>
    <property type="match status" value="1"/>
</dbReference>
<dbReference type="PANTHER" id="PTHR46663">
    <property type="entry name" value="DIGUANYLATE CYCLASE DGCT-RELATED"/>
    <property type="match status" value="1"/>
</dbReference>
<keyword evidence="1" id="KW-0472">Membrane</keyword>
<sequence>MSYRIWPRLVAILVAGLVLQTALPEIPHRAGLVVGSVPVAVAGCFAVAGFVRLARRARGRLCAGWAVGGLSAGLLAASYALYTADAILGRAPSTPNLPDLLSLGAAAVAIVALLLVSPPMSGVMARLTVVLDVATVGGALLLLAWQLVLSEVVAALAPATRLMFLTTAALEIGGAAVALVLMSRTAPTANGYALRLLSGGLGTFAVTAIIAVYNRAEGLPWHATGAGAGYLVAALLIALSSRTALPVADSTGRKVFSGVWPLLPYVPAVLAVVEVIRVYVRTGTLPPLVMWLLLAAITMAMLRQLLMLVTIRRLMTGLHHQAHHDALTGLPNRVAFHTVAEAELASAPDGRCTAVLLLDLDGFKLVNDTLGHAAGDALLVTVAGRFGAALRPGDTAARLGGDEFVVLLPDLAAPEQADEIARRLLDGIGMPMTLADREHRVRASIGVAVCHGGGHDLDRLLQRADSALYRAKNAGKGTFRRYGAEAAGEPGTVTVTAA</sequence>
<dbReference type="Gene3D" id="3.30.70.270">
    <property type="match status" value="1"/>
</dbReference>
<dbReference type="SMART" id="SM00267">
    <property type="entry name" value="GGDEF"/>
    <property type="match status" value="1"/>
</dbReference>
<feature type="transmembrane region" description="Helical" evidence="1">
    <location>
        <begin position="219"/>
        <end position="239"/>
    </location>
</feature>
<keyword evidence="1" id="KW-0812">Transmembrane</keyword>
<dbReference type="EMBL" id="JASCTH010000001">
    <property type="protein sequence ID" value="MDI6097392.1"/>
    <property type="molecule type" value="Genomic_DNA"/>
</dbReference>
<dbReference type="InterPro" id="IPR052163">
    <property type="entry name" value="DGC-Regulatory_Protein"/>
</dbReference>
<feature type="transmembrane region" description="Helical" evidence="1">
    <location>
        <begin position="161"/>
        <end position="181"/>
    </location>
</feature>
<keyword evidence="3" id="KW-0808">Transferase</keyword>